<dbReference type="AlphaFoldDB" id="A0A1V1I1J7"/>
<protein>
    <submittedName>
        <fullName evidence="1">Uncharacterized protein</fullName>
    </submittedName>
</protein>
<dbReference type="Proteomes" id="UP000245622">
    <property type="component" value="Chromosome 1"/>
</dbReference>
<accession>A0A1V1I1J7</accession>
<name>A0A1V1I1J7_9FIRM</name>
<reference evidence="1 2" key="1">
    <citation type="submission" date="2014-04" db="EMBL/GenBank/DDBJ databases">
        <authorList>
            <person name="Hornung B.V."/>
        </authorList>
    </citation>
    <scope>NUCLEOTIDE SEQUENCE [LARGE SCALE GENOMIC DNA]</scope>
    <source>
        <strain evidence="1 2">CRIB</strain>
    </source>
</reference>
<proteinExistence type="predicted"/>
<gene>
    <name evidence="1" type="ORF">CRIB_1488</name>
</gene>
<dbReference type="GeneID" id="82205521"/>
<keyword evidence="2" id="KW-1185">Reference proteome</keyword>
<dbReference type="RefSeq" id="WP_180701642.1">
    <property type="nucleotide sequence ID" value="NZ_CAJUCR010000016.1"/>
</dbReference>
<organism evidence="1 2">
    <name type="scientific">Romboutsia ilealis</name>
    <dbReference type="NCBI Taxonomy" id="1115758"/>
    <lineage>
        <taxon>Bacteria</taxon>
        <taxon>Bacillati</taxon>
        <taxon>Bacillota</taxon>
        <taxon>Clostridia</taxon>
        <taxon>Peptostreptococcales</taxon>
        <taxon>Peptostreptococcaceae</taxon>
        <taxon>Romboutsia</taxon>
    </lineage>
</organism>
<sequence>MERSNKYDLTCSHCGEFISINNIPTDENIINDSSVGEIKISNTYTGYGTTGCYNSMDVELTCPRCHYTFKTTISKNSDL</sequence>
<evidence type="ECO:0000313" key="1">
    <source>
        <dbReference type="EMBL" id="CED94095.1"/>
    </source>
</evidence>
<evidence type="ECO:0000313" key="2">
    <source>
        <dbReference type="Proteomes" id="UP000245622"/>
    </source>
</evidence>
<dbReference type="KEGG" id="ril:CRIB_1488"/>
<dbReference type="EMBL" id="LN555523">
    <property type="protein sequence ID" value="CED94095.1"/>
    <property type="molecule type" value="Genomic_DNA"/>
</dbReference>